<dbReference type="SUPFAM" id="SSF102405">
    <property type="entry name" value="MCP/YpsA-like"/>
    <property type="match status" value="1"/>
</dbReference>
<evidence type="ECO:0000313" key="4">
    <source>
        <dbReference type="Proteomes" id="UP000585050"/>
    </source>
</evidence>
<accession>A0A7X8XXW7</accession>
<evidence type="ECO:0000256" key="1">
    <source>
        <dbReference type="ARBA" id="ARBA00006525"/>
    </source>
</evidence>
<evidence type="ECO:0000259" key="2">
    <source>
        <dbReference type="Pfam" id="PF02481"/>
    </source>
</evidence>
<feature type="domain" description="Smf/DprA SLOG" evidence="2">
    <location>
        <begin position="81"/>
        <end position="271"/>
    </location>
</feature>
<dbReference type="EMBL" id="JABAIL010000007">
    <property type="protein sequence ID" value="NLR93528.1"/>
    <property type="molecule type" value="Genomic_DNA"/>
</dbReference>
<dbReference type="Pfam" id="PF02481">
    <property type="entry name" value="DNA_processg_A"/>
    <property type="match status" value="1"/>
</dbReference>
<organism evidence="3 4">
    <name type="scientific">Flammeovirga agarivorans</name>
    <dbReference type="NCBI Taxonomy" id="2726742"/>
    <lineage>
        <taxon>Bacteria</taxon>
        <taxon>Pseudomonadati</taxon>
        <taxon>Bacteroidota</taxon>
        <taxon>Cytophagia</taxon>
        <taxon>Cytophagales</taxon>
        <taxon>Flammeovirgaceae</taxon>
        <taxon>Flammeovirga</taxon>
    </lineage>
</organism>
<dbReference type="GO" id="GO:0009294">
    <property type="term" value="P:DNA-mediated transformation"/>
    <property type="evidence" value="ECO:0007669"/>
    <property type="project" value="InterPro"/>
</dbReference>
<name>A0A7X8XXW7_9BACT</name>
<evidence type="ECO:0000313" key="3">
    <source>
        <dbReference type="EMBL" id="NLR93528.1"/>
    </source>
</evidence>
<protein>
    <recommendedName>
        <fullName evidence="2">Smf/DprA SLOG domain-containing protein</fullName>
    </recommendedName>
</protein>
<dbReference type="RefSeq" id="WP_168884244.1">
    <property type="nucleotide sequence ID" value="NZ_JABAIL010000007.1"/>
</dbReference>
<dbReference type="InterPro" id="IPR057666">
    <property type="entry name" value="DrpA_SLOG"/>
</dbReference>
<proteinExistence type="inferred from homology"/>
<sequence>MLDRLLLSILNIKGFGPKFLFRYKDYLIEAENSCETVLEAISFVFEKTNRIQKVALEEINEGINVANKILEDCSSYNIEVLNFLSQDYPQQVAEVTELWPLLYAVGNHKLLNRYSVGIIGTRTPDQVGMKISNRIGEYCTEEEVNLILNQQKGVTIEVLKEFDGTFVGVAASSLDQLYTPDHDIHSATMKCVVSPFPPTVTYDEYRYIEACKVVASLSNRLVLVQDAPTDDTRFVLSYFSRMERILGVILPVNNTLNHPKNAGNRLLIEKGKDGMISYCKAKDVNNKTFKCTIKVLENKNDFPQFFLEEELPF</sequence>
<keyword evidence="4" id="KW-1185">Reference proteome</keyword>
<dbReference type="PANTHER" id="PTHR43022:SF1">
    <property type="entry name" value="PROTEIN SMF"/>
    <property type="match status" value="1"/>
</dbReference>
<dbReference type="InterPro" id="IPR003488">
    <property type="entry name" value="DprA"/>
</dbReference>
<comment type="similarity">
    <text evidence="1">Belongs to the DprA/Smf family.</text>
</comment>
<dbReference type="Proteomes" id="UP000585050">
    <property type="component" value="Unassembled WGS sequence"/>
</dbReference>
<reference evidence="3 4" key="1">
    <citation type="submission" date="2020-04" db="EMBL/GenBank/DDBJ databases">
        <title>Flammeovirga sp. SR4, a novel species isolated from seawater.</title>
        <authorList>
            <person name="Wang X."/>
        </authorList>
    </citation>
    <scope>NUCLEOTIDE SEQUENCE [LARGE SCALE GENOMIC DNA]</scope>
    <source>
        <strain evidence="3 4">SR4</strain>
    </source>
</reference>
<comment type="caution">
    <text evidence="3">The sequence shown here is derived from an EMBL/GenBank/DDBJ whole genome shotgun (WGS) entry which is preliminary data.</text>
</comment>
<dbReference type="PANTHER" id="PTHR43022">
    <property type="entry name" value="PROTEIN SMF"/>
    <property type="match status" value="1"/>
</dbReference>
<gene>
    <name evidence="3" type="ORF">HGP29_20185</name>
</gene>
<dbReference type="AlphaFoldDB" id="A0A7X8XXW7"/>
<dbReference type="Gene3D" id="3.40.50.450">
    <property type="match status" value="1"/>
</dbReference>